<dbReference type="AlphaFoldDB" id="A0A645FLN2"/>
<dbReference type="InterPro" id="IPR024185">
    <property type="entry name" value="FTHF_cligase-like_sf"/>
</dbReference>
<protein>
    <submittedName>
        <fullName evidence="4">5-formyltetrahydrofolate cyclo-ligase</fullName>
        <ecNumber evidence="4">6.3.3.2</ecNumber>
    </submittedName>
</protein>
<dbReference type="EMBL" id="VSSQ01062038">
    <property type="protein sequence ID" value="MPN15311.1"/>
    <property type="molecule type" value="Genomic_DNA"/>
</dbReference>
<dbReference type="EC" id="6.3.3.2" evidence="4"/>
<dbReference type="Gene3D" id="3.40.50.10420">
    <property type="entry name" value="NagB/RpiA/CoA transferase-like"/>
    <property type="match status" value="1"/>
</dbReference>
<organism evidence="4">
    <name type="scientific">bioreactor metagenome</name>
    <dbReference type="NCBI Taxonomy" id="1076179"/>
    <lineage>
        <taxon>unclassified sequences</taxon>
        <taxon>metagenomes</taxon>
        <taxon>ecological metagenomes</taxon>
    </lineage>
</organism>
<comment type="caution">
    <text evidence="4">The sequence shown here is derived from an EMBL/GenBank/DDBJ whole genome shotgun (WGS) entry which is preliminary data.</text>
</comment>
<dbReference type="PANTHER" id="PTHR23407:SF1">
    <property type="entry name" value="5-FORMYLTETRAHYDROFOLATE CYCLO-LIGASE"/>
    <property type="match status" value="1"/>
</dbReference>
<proteinExistence type="inferred from homology"/>
<dbReference type="Pfam" id="PF01812">
    <property type="entry name" value="5-FTHF_cyc-lig"/>
    <property type="match status" value="1"/>
</dbReference>
<dbReference type="GO" id="GO:0030272">
    <property type="term" value="F:5-formyltetrahydrofolate cyclo-ligase activity"/>
    <property type="evidence" value="ECO:0007669"/>
    <property type="project" value="UniProtKB-EC"/>
</dbReference>
<evidence type="ECO:0000256" key="2">
    <source>
        <dbReference type="ARBA" id="ARBA00022741"/>
    </source>
</evidence>
<evidence type="ECO:0000256" key="1">
    <source>
        <dbReference type="ARBA" id="ARBA00010638"/>
    </source>
</evidence>
<keyword evidence="3" id="KW-0067">ATP-binding</keyword>
<dbReference type="SUPFAM" id="SSF100950">
    <property type="entry name" value="NagB/RpiA/CoA transferase-like"/>
    <property type="match status" value="1"/>
</dbReference>
<keyword evidence="4" id="KW-0436">Ligase</keyword>
<evidence type="ECO:0000313" key="4">
    <source>
        <dbReference type="EMBL" id="MPN15311.1"/>
    </source>
</evidence>
<accession>A0A645FLN2</accession>
<gene>
    <name evidence="4" type="ORF">SDC9_162641</name>
</gene>
<dbReference type="InterPro" id="IPR002698">
    <property type="entry name" value="FTHF_cligase"/>
</dbReference>
<dbReference type="PANTHER" id="PTHR23407">
    <property type="entry name" value="ATPASE INHIBITOR/5-FORMYLTETRAHYDROFOLATE CYCLO-LIGASE"/>
    <property type="match status" value="1"/>
</dbReference>
<comment type="similarity">
    <text evidence="1">Belongs to the 5-formyltetrahydrofolate cyclo-ligase family.</text>
</comment>
<dbReference type="InterPro" id="IPR037171">
    <property type="entry name" value="NagB/RpiA_transferase-like"/>
</dbReference>
<sequence>MVTEANPAGIIQEALKRNKRVYYPVCMEDGELIAARPWPHGEWAKNKYGIWEPALNEADIIEPEQIELIITPGTAFDEKGGRLGHGSGYYDRFIKKAKNAYTIGICFERQIIDSVTMDEYDVRMDAVCTEKRFIIV</sequence>
<evidence type="ECO:0000256" key="3">
    <source>
        <dbReference type="ARBA" id="ARBA00022840"/>
    </source>
</evidence>
<dbReference type="GO" id="GO:0009396">
    <property type="term" value="P:folic acid-containing compound biosynthetic process"/>
    <property type="evidence" value="ECO:0007669"/>
    <property type="project" value="TreeGrafter"/>
</dbReference>
<reference evidence="4" key="1">
    <citation type="submission" date="2019-08" db="EMBL/GenBank/DDBJ databases">
        <authorList>
            <person name="Kucharzyk K."/>
            <person name="Murdoch R.W."/>
            <person name="Higgins S."/>
            <person name="Loffler F."/>
        </authorList>
    </citation>
    <scope>NUCLEOTIDE SEQUENCE</scope>
</reference>
<dbReference type="NCBIfam" id="TIGR02727">
    <property type="entry name" value="MTHFS_bact"/>
    <property type="match status" value="1"/>
</dbReference>
<keyword evidence="2" id="KW-0547">Nucleotide-binding</keyword>
<dbReference type="GO" id="GO:0005524">
    <property type="term" value="F:ATP binding"/>
    <property type="evidence" value="ECO:0007669"/>
    <property type="project" value="UniProtKB-KW"/>
</dbReference>
<dbReference type="GO" id="GO:0035999">
    <property type="term" value="P:tetrahydrofolate interconversion"/>
    <property type="evidence" value="ECO:0007669"/>
    <property type="project" value="TreeGrafter"/>
</dbReference>
<name>A0A645FLN2_9ZZZZ</name>